<comment type="subcellular location">
    <subcellularLocation>
        <location evidence="1">Golgi apparatus membrane</location>
        <topology evidence="1">Single-pass type II membrane protein</topology>
    </subcellularLocation>
</comment>
<protein>
    <submittedName>
        <fullName evidence="12">Beta-galactosidase alpha-sialyltransferase</fullName>
    </submittedName>
</protein>
<evidence type="ECO:0000256" key="3">
    <source>
        <dbReference type="ARBA" id="ARBA00022676"/>
    </source>
</evidence>
<evidence type="ECO:0000256" key="8">
    <source>
        <dbReference type="ARBA" id="ARBA00023034"/>
    </source>
</evidence>
<name>A0A061SI56_9CHLO</name>
<evidence type="ECO:0000256" key="5">
    <source>
        <dbReference type="ARBA" id="ARBA00022692"/>
    </source>
</evidence>
<dbReference type="Pfam" id="PF00777">
    <property type="entry name" value="Glyco_transf_29"/>
    <property type="match status" value="1"/>
</dbReference>
<keyword evidence="9 11" id="KW-0472">Membrane</keyword>
<evidence type="ECO:0000256" key="1">
    <source>
        <dbReference type="ARBA" id="ARBA00004323"/>
    </source>
</evidence>
<keyword evidence="6" id="KW-0735">Signal-anchor</keyword>
<organism evidence="12">
    <name type="scientific">Tetraselmis sp. GSL018</name>
    <dbReference type="NCBI Taxonomy" id="582737"/>
    <lineage>
        <taxon>Eukaryota</taxon>
        <taxon>Viridiplantae</taxon>
        <taxon>Chlorophyta</taxon>
        <taxon>core chlorophytes</taxon>
        <taxon>Chlorodendrophyceae</taxon>
        <taxon>Chlorodendrales</taxon>
        <taxon>Chlorodendraceae</taxon>
        <taxon>Tetraselmis</taxon>
    </lineage>
</organism>
<keyword evidence="8" id="KW-0333">Golgi apparatus</keyword>
<accession>A0A061SI56</accession>
<dbReference type="InterPro" id="IPR001675">
    <property type="entry name" value="Glyco_trans_29"/>
</dbReference>
<evidence type="ECO:0000256" key="2">
    <source>
        <dbReference type="ARBA" id="ARBA00006003"/>
    </source>
</evidence>
<keyword evidence="7 11" id="KW-1133">Transmembrane helix</keyword>
<evidence type="ECO:0000256" key="7">
    <source>
        <dbReference type="ARBA" id="ARBA00022989"/>
    </source>
</evidence>
<evidence type="ECO:0000256" key="4">
    <source>
        <dbReference type="ARBA" id="ARBA00022679"/>
    </source>
</evidence>
<keyword evidence="5 11" id="KW-0812">Transmembrane</keyword>
<evidence type="ECO:0000256" key="10">
    <source>
        <dbReference type="ARBA" id="ARBA00023180"/>
    </source>
</evidence>
<evidence type="ECO:0000256" key="11">
    <source>
        <dbReference type="SAM" id="Phobius"/>
    </source>
</evidence>
<dbReference type="Gene3D" id="3.90.1480.20">
    <property type="entry name" value="Glycosyl transferase family 29"/>
    <property type="match status" value="1"/>
</dbReference>
<evidence type="ECO:0000313" key="12">
    <source>
        <dbReference type="EMBL" id="JAC82575.1"/>
    </source>
</evidence>
<feature type="transmembrane region" description="Helical" evidence="11">
    <location>
        <begin position="24"/>
        <end position="43"/>
    </location>
</feature>
<gene>
    <name evidence="12" type="ORF">TSPGSL018_5423</name>
</gene>
<reference evidence="12" key="1">
    <citation type="submission" date="2014-05" db="EMBL/GenBank/DDBJ databases">
        <title>The transcriptome of the halophilic microalga Tetraselmis sp. GSL018 isolated from the Great Salt Lake, Utah.</title>
        <authorList>
            <person name="Jinkerson R.E."/>
            <person name="D'Adamo S."/>
            <person name="Posewitz M.C."/>
        </authorList>
    </citation>
    <scope>NUCLEOTIDE SEQUENCE</scope>
    <source>
        <strain evidence="12">GSL018</strain>
    </source>
</reference>
<keyword evidence="10" id="KW-0325">Glycoprotein</keyword>
<dbReference type="GO" id="GO:0008373">
    <property type="term" value="F:sialyltransferase activity"/>
    <property type="evidence" value="ECO:0007669"/>
    <property type="project" value="InterPro"/>
</dbReference>
<proteinExistence type="inferred from homology"/>
<dbReference type="InterPro" id="IPR038578">
    <property type="entry name" value="GT29-like_sf"/>
</dbReference>
<dbReference type="GO" id="GO:0000139">
    <property type="term" value="C:Golgi membrane"/>
    <property type="evidence" value="ECO:0007669"/>
    <property type="project" value="UniProtKB-SubCell"/>
</dbReference>
<sequence>MDFLLYFSTFFKGVDEEIRKPSGGFLGVFLALRLCASVAVYGFDQGSTYYFMKGFQKLVTRTGVKMQSMRGRHAWEQEKRCLGAYEKAFGSRFRVLS</sequence>
<evidence type="ECO:0000256" key="9">
    <source>
        <dbReference type="ARBA" id="ARBA00023136"/>
    </source>
</evidence>
<dbReference type="AlphaFoldDB" id="A0A061SI56"/>
<comment type="similarity">
    <text evidence="2">Belongs to the glycosyltransferase 29 family.</text>
</comment>
<keyword evidence="3 12" id="KW-0328">Glycosyltransferase</keyword>
<evidence type="ECO:0000256" key="6">
    <source>
        <dbReference type="ARBA" id="ARBA00022968"/>
    </source>
</evidence>
<dbReference type="EMBL" id="GBEZ01002485">
    <property type="protein sequence ID" value="JAC82575.1"/>
    <property type="molecule type" value="Transcribed_RNA"/>
</dbReference>
<keyword evidence="4 12" id="KW-0808">Transferase</keyword>